<dbReference type="Gene3D" id="3.30.9.10">
    <property type="entry name" value="D-Amino Acid Oxidase, subunit A, domain 2"/>
    <property type="match status" value="1"/>
</dbReference>
<dbReference type="PANTHER" id="PTHR13847">
    <property type="entry name" value="SARCOSINE DEHYDROGENASE-RELATED"/>
    <property type="match status" value="1"/>
</dbReference>
<name>A0AAW9SCQ6_9BACT</name>
<dbReference type="GO" id="GO:0016491">
    <property type="term" value="F:oxidoreductase activity"/>
    <property type="evidence" value="ECO:0007669"/>
    <property type="project" value="UniProtKB-KW"/>
</dbReference>
<evidence type="ECO:0000256" key="1">
    <source>
        <dbReference type="ARBA" id="ARBA00001974"/>
    </source>
</evidence>
<dbReference type="InterPro" id="IPR006076">
    <property type="entry name" value="FAD-dep_OxRdtase"/>
</dbReference>
<evidence type="ECO:0000256" key="3">
    <source>
        <dbReference type="ARBA" id="ARBA00022630"/>
    </source>
</evidence>
<evidence type="ECO:0000256" key="2">
    <source>
        <dbReference type="ARBA" id="ARBA00009410"/>
    </source>
</evidence>
<dbReference type="NCBIfam" id="TIGR03364">
    <property type="entry name" value="HpnW_proposed"/>
    <property type="match status" value="1"/>
</dbReference>
<dbReference type="InterPro" id="IPR036188">
    <property type="entry name" value="FAD/NAD-bd_sf"/>
</dbReference>
<accession>A0AAW9SCQ6</accession>
<proteinExistence type="inferred from homology"/>
<reference evidence="6 7" key="1">
    <citation type="submission" date="2024-04" db="EMBL/GenBank/DDBJ databases">
        <title>Novel genus in family Flammeovirgaceae.</title>
        <authorList>
            <person name="Nguyen T.H."/>
            <person name="Vuong T.Q."/>
            <person name="Le H."/>
            <person name="Kim S.-G."/>
        </authorList>
    </citation>
    <scope>NUCLEOTIDE SEQUENCE [LARGE SCALE GENOMIC DNA]</scope>
    <source>
        <strain evidence="6 7">JCM 23209</strain>
    </source>
</reference>
<feature type="domain" description="FAD dependent oxidoreductase" evidence="5">
    <location>
        <begin position="6"/>
        <end position="370"/>
    </location>
</feature>
<dbReference type="SUPFAM" id="SSF51905">
    <property type="entry name" value="FAD/NAD(P)-binding domain"/>
    <property type="match status" value="1"/>
</dbReference>
<evidence type="ECO:0000256" key="4">
    <source>
        <dbReference type="ARBA" id="ARBA00023002"/>
    </source>
</evidence>
<organism evidence="6 7">
    <name type="scientific">Rapidithrix thailandica</name>
    <dbReference type="NCBI Taxonomy" id="413964"/>
    <lineage>
        <taxon>Bacteria</taxon>
        <taxon>Pseudomonadati</taxon>
        <taxon>Bacteroidota</taxon>
        <taxon>Cytophagia</taxon>
        <taxon>Cytophagales</taxon>
        <taxon>Flammeovirgaceae</taxon>
        <taxon>Rapidithrix</taxon>
    </lineage>
</organism>
<comment type="cofactor">
    <cofactor evidence="1">
        <name>FAD</name>
        <dbReference type="ChEBI" id="CHEBI:57692"/>
    </cofactor>
</comment>
<dbReference type="Proteomes" id="UP001403385">
    <property type="component" value="Unassembled WGS sequence"/>
</dbReference>
<evidence type="ECO:0000313" key="7">
    <source>
        <dbReference type="Proteomes" id="UP001403385"/>
    </source>
</evidence>
<dbReference type="InterPro" id="IPR017741">
    <property type="entry name" value="FAD-dependent_OxRdtase_HpnW"/>
</dbReference>
<dbReference type="GO" id="GO:0005737">
    <property type="term" value="C:cytoplasm"/>
    <property type="evidence" value="ECO:0007669"/>
    <property type="project" value="TreeGrafter"/>
</dbReference>
<keyword evidence="3" id="KW-0285">Flavoprotein</keyword>
<dbReference type="Gene3D" id="3.50.50.60">
    <property type="entry name" value="FAD/NAD(P)-binding domain"/>
    <property type="match status" value="1"/>
</dbReference>
<dbReference type="AlphaFoldDB" id="A0AAW9SCQ6"/>
<comment type="similarity">
    <text evidence="2">Belongs to the DadA oxidoreductase family.</text>
</comment>
<evidence type="ECO:0000259" key="5">
    <source>
        <dbReference type="Pfam" id="PF01266"/>
    </source>
</evidence>
<keyword evidence="4" id="KW-0560">Oxidoreductase</keyword>
<dbReference type="EMBL" id="JBDKWZ010000009">
    <property type="protein sequence ID" value="MEN7549590.1"/>
    <property type="molecule type" value="Genomic_DNA"/>
</dbReference>
<comment type="caution">
    <text evidence="6">The sequence shown here is derived from an EMBL/GenBank/DDBJ whole genome shotgun (WGS) entry which is preliminary data.</text>
</comment>
<sequence length="376" mass="41878">MDKQVDIAIVGGGIVGLAHALAAAKRGYKVALFEKNTFAAGASIRNFGMVWSIGQSPGKSYELALKSRNIWLELSQKAGFWHKPNGSLFLAYQQDEKKVLEEFVDTTAEYGYQACQILSPSEIKEISPAAKTEGLYGGMFSPTEVTINSREAIQRITYYLSSVYGVAIHTGKAVCRIDSSKLYTGNEIWQADHIYVCNGSDFEILYPEFFEKSGIVKCKLQMMKTVAQASNWQLGPSLASGLTFRHYKSFSHCASIQQLIDRFASESPIFDQYGIHVLVGQNNHGEVLIGDSHQYTNDLNPFDQEEINRLILEYLSKFAHIPRLQIQERWHGVYAKSQDKDYTVYQPEDHVTVVAGIGGGGMTLSFALAEENLAKL</sequence>
<protein>
    <submittedName>
        <fullName evidence="6">TIGR03364 family FAD-dependent oxidoreductase</fullName>
    </submittedName>
</protein>
<dbReference type="PANTHER" id="PTHR13847:SF286">
    <property type="entry name" value="D-AMINO ACID DEHYDROGENASE"/>
    <property type="match status" value="1"/>
</dbReference>
<keyword evidence="7" id="KW-1185">Reference proteome</keyword>
<gene>
    <name evidence="6" type="ORF">AAG747_16825</name>
</gene>
<evidence type="ECO:0000313" key="6">
    <source>
        <dbReference type="EMBL" id="MEN7549590.1"/>
    </source>
</evidence>
<dbReference type="Pfam" id="PF01266">
    <property type="entry name" value="DAO"/>
    <property type="match status" value="1"/>
</dbReference>
<dbReference type="RefSeq" id="WP_346822369.1">
    <property type="nucleotide sequence ID" value="NZ_JBDKWZ010000009.1"/>
</dbReference>